<sequence length="69" mass="7791">MEVATSIEAISWAPLHLNRYTDKDDRSKTVNVISTGIDDVRESISIDVVHKTNLLPNSKVSTQAIRKRR</sequence>
<dbReference type="EMBL" id="QMNG01000011">
    <property type="protein sequence ID" value="RLC37129.1"/>
    <property type="molecule type" value="Genomic_DNA"/>
</dbReference>
<evidence type="ECO:0000313" key="2">
    <source>
        <dbReference type="Proteomes" id="UP000281261"/>
    </source>
</evidence>
<accession>A0A420ZCI0</accession>
<proteinExistence type="predicted"/>
<protein>
    <submittedName>
        <fullName evidence="1">Uncharacterized protein</fullName>
    </submittedName>
</protein>
<evidence type="ECO:0000313" key="1">
    <source>
        <dbReference type="EMBL" id="RLC37129.1"/>
    </source>
</evidence>
<gene>
    <name evidence="1" type="ORF">DRH29_02920</name>
</gene>
<reference evidence="1 2" key="1">
    <citation type="submission" date="2018-06" db="EMBL/GenBank/DDBJ databases">
        <title>Extensive metabolic versatility and redundancy in microbially diverse, dynamic hydrothermal sediments.</title>
        <authorList>
            <person name="Dombrowski N."/>
            <person name="Teske A."/>
            <person name="Baker B.J."/>
        </authorList>
    </citation>
    <scope>NUCLEOTIDE SEQUENCE [LARGE SCALE GENOMIC DNA]</scope>
    <source>
        <strain evidence="1">B79_G16</strain>
    </source>
</reference>
<name>A0A420ZCI0_UNCK3</name>
<organism evidence="1 2">
    <name type="scientific">candidate division Kazan bacterium</name>
    <dbReference type="NCBI Taxonomy" id="2202143"/>
    <lineage>
        <taxon>Bacteria</taxon>
        <taxon>Bacteria division Kazan-3B-28</taxon>
    </lineage>
</organism>
<dbReference type="Proteomes" id="UP000281261">
    <property type="component" value="Unassembled WGS sequence"/>
</dbReference>
<dbReference type="AlphaFoldDB" id="A0A420ZCI0"/>
<comment type="caution">
    <text evidence="1">The sequence shown here is derived from an EMBL/GenBank/DDBJ whole genome shotgun (WGS) entry which is preliminary data.</text>
</comment>